<feature type="coiled-coil region" evidence="4">
    <location>
        <begin position="120"/>
        <end position="161"/>
    </location>
</feature>
<evidence type="ECO:0000256" key="3">
    <source>
        <dbReference type="ARBA" id="ARBA00022833"/>
    </source>
</evidence>
<reference evidence="6" key="2">
    <citation type="submission" date="2014-07" db="EMBL/GenBank/DDBJ databases">
        <authorList>
            <person name="Hull J."/>
        </authorList>
    </citation>
    <scope>NUCLEOTIDE SEQUENCE</scope>
</reference>
<dbReference type="Pfam" id="PF25298">
    <property type="entry name" value="Baculo_FP_2nd"/>
    <property type="match status" value="1"/>
</dbReference>
<evidence type="ECO:0000313" key="6">
    <source>
        <dbReference type="EMBL" id="JAG10527.1"/>
    </source>
</evidence>
<dbReference type="EMBL" id="GBHO01033077">
    <property type="protein sequence ID" value="JAG10527.1"/>
    <property type="molecule type" value="Transcribed_RNA"/>
</dbReference>
<evidence type="ECO:0000256" key="4">
    <source>
        <dbReference type="SAM" id="Coils"/>
    </source>
</evidence>
<protein>
    <submittedName>
        <fullName evidence="6">Tropomyosin</fullName>
    </submittedName>
</protein>
<dbReference type="InterPro" id="IPR001965">
    <property type="entry name" value="Znf_PHD"/>
</dbReference>
<gene>
    <name evidence="6" type="primary">TPM_3</name>
    <name evidence="6" type="ORF">CM83_12669</name>
</gene>
<evidence type="ECO:0000256" key="1">
    <source>
        <dbReference type="ARBA" id="ARBA00022723"/>
    </source>
</evidence>
<dbReference type="SMART" id="SM00249">
    <property type="entry name" value="PHD"/>
    <property type="match status" value="1"/>
</dbReference>
<dbReference type="AlphaFoldDB" id="A0A0A9WQ01"/>
<dbReference type="InterPro" id="IPR011011">
    <property type="entry name" value="Znf_FYVE_PHD"/>
</dbReference>
<proteinExistence type="predicted"/>
<dbReference type="InterPro" id="IPR019786">
    <property type="entry name" value="Zinc_finger_PHD-type_CS"/>
</dbReference>
<keyword evidence="1" id="KW-0479">Metal-binding</keyword>
<dbReference type="SUPFAM" id="SSF57903">
    <property type="entry name" value="FYVE/PHD zinc finger"/>
    <property type="match status" value="1"/>
</dbReference>
<dbReference type="Gene3D" id="1.20.1270.70">
    <property type="entry name" value="Designed single chain three-helix bundle"/>
    <property type="match status" value="1"/>
</dbReference>
<keyword evidence="3" id="KW-0862">Zinc</keyword>
<dbReference type="Gene3D" id="3.30.40.10">
    <property type="entry name" value="Zinc/RING finger domain, C3HC4 (zinc finger)"/>
    <property type="match status" value="1"/>
</dbReference>
<keyword evidence="2" id="KW-0863">Zinc-finger</keyword>
<sequence length="307" mass="35339">MRCRDCEEDLPQSIALRCAECRGNFHYSCVSIREAHFKSMTAENRSTWRCVECKSVTKPEKKPDAEFQKASLEELRKMFEEIRSKLHVVEDLRDLPNSFKSLEASVQFMSDKFDGFQSTVSELNQKVKSCEDKNAALEKQVIELQNRLNSYEQRARKMNVEINGIPSARGENCSAIVANLAIKLGAAVKIEQAFRAGIQRESDMRPRSIIATLGSDSEREELVALARKNKHVTTMFLRDNFNDQTGKIYINDHLTRENKHLFFLARKTARDKSYKYVWTTHCTIYMRKDDQTGAVIIRSADDLLKLP</sequence>
<dbReference type="SUPFAM" id="SSF57997">
    <property type="entry name" value="Tropomyosin"/>
    <property type="match status" value="1"/>
</dbReference>
<accession>A0A0A9WQ01</accession>
<dbReference type="PROSITE" id="PS01359">
    <property type="entry name" value="ZF_PHD_1"/>
    <property type="match status" value="1"/>
</dbReference>
<name>A0A0A9WQ01_LYGHE</name>
<reference evidence="6" key="1">
    <citation type="journal article" date="2014" name="PLoS ONE">
        <title>Transcriptome-Based Identification of ABC Transporters in the Western Tarnished Plant Bug Lygus hesperus.</title>
        <authorList>
            <person name="Hull J.J."/>
            <person name="Chaney K."/>
            <person name="Geib S.M."/>
            <person name="Fabrick J.A."/>
            <person name="Brent C.S."/>
            <person name="Walsh D."/>
            <person name="Lavine L.C."/>
        </authorList>
    </citation>
    <scope>NUCLEOTIDE SEQUENCE</scope>
</reference>
<dbReference type="Gene3D" id="3.30.70.1820">
    <property type="entry name" value="L1 transposable element, RRM domain"/>
    <property type="match status" value="1"/>
</dbReference>
<organism evidence="6">
    <name type="scientific">Lygus hesperus</name>
    <name type="common">Western plant bug</name>
    <dbReference type="NCBI Taxonomy" id="30085"/>
    <lineage>
        <taxon>Eukaryota</taxon>
        <taxon>Metazoa</taxon>
        <taxon>Ecdysozoa</taxon>
        <taxon>Arthropoda</taxon>
        <taxon>Hexapoda</taxon>
        <taxon>Insecta</taxon>
        <taxon>Pterygota</taxon>
        <taxon>Neoptera</taxon>
        <taxon>Paraneoptera</taxon>
        <taxon>Hemiptera</taxon>
        <taxon>Heteroptera</taxon>
        <taxon>Panheteroptera</taxon>
        <taxon>Cimicomorpha</taxon>
        <taxon>Miridae</taxon>
        <taxon>Mirini</taxon>
        <taxon>Lygus</taxon>
    </lineage>
</organism>
<feature type="coiled-coil region" evidence="4">
    <location>
        <begin position="65"/>
        <end position="92"/>
    </location>
</feature>
<feature type="domain" description="Zinc finger PHD-type" evidence="5">
    <location>
        <begin position="2"/>
        <end position="54"/>
    </location>
</feature>
<keyword evidence="4" id="KW-0175">Coiled coil</keyword>
<evidence type="ECO:0000259" key="5">
    <source>
        <dbReference type="SMART" id="SM00249"/>
    </source>
</evidence>
<dbReference type="GO" id="GO:0008270">
    <property type="term" value="F:zinc ion binding"/>
    <property type="evidence" value="ECO:0007669"/>
    <property type="project" value="UniProtKB-KW"/>
</dbReference>
<evidence type="ECO:0000256" key="2">
    <source>
        <dbReference type="ARBA" id="ARBA00022771"/>
    </source>
</evidence>
<dbReference type="InterPro" id="IPR057251">
    <property type="entry name" value="FP_C"/>
</dbReference>
<dbReference type="InterPro" id="IPR013083">
    <property type="entry name" value="Znf_RING/FYVE/PHD"/>
</dbReference>